<accession>A0ACC3A838</accession>
<protein>
    <submittedName>
        <fullName evidence="1">Uncharacterized protein</fullName>
    </submittedName>
</protein>
<gene>
    <name evidence="1" type="ORF">H2198_004679</name>
</gene>
<sequence>MPRPFISSTDISKPAIDFCVTKYPSVLTRVYATKHPKLSAQEAAKEDQWRYETLPGSLKAGHGLGKDQLARLVRWKITHGISRPFLPSMIQKNSEAEVQQHTAHASTLLSNLKDSSNRYKAVGAALDEVCKLKGVGPATGTLVLSIYDPRHVPFFADEVFAWVVDRGGNEGWSDQRFEVKNLKLKYDRKEYAALWEGVSKVVKGVGEVTAQEIEKTAYVLMYADVLSEDERVELESLVMGKTKVERPDQVAVEADGTAETKRLGKNGHEADGSTAEEIDPKGPKEVTSGKSVSRQSQGRKRKAQTTDNLEPGPGLRRSKRAKMRKNFKSLYNAGKHAFD</sequence>
<keyword evidence="2" id="KW-1185">Reference proteome</keyword>
<comment type="caution">
    <text evidence="1">The sequence shown here is derived from an EMBL/GenBank/DDBJ whole genome shotgun (WGS) entry which is preliminary data.</text>
</comment>
<dbReference type="EMBL" id="JAPDRQ010000072">
    <property type="protein sequence ID" value="KAJ9656791.1"/>
    <property type="molecule type" value="Genomic_DNA"/>
</dbReference>
<dbReference type="Proteomes" id="UP001172386">
    <property type="component" value="Unassembled WGS sequence"/>
</dbReference>
<proteinExistence type="predicted"/>
<evidence type="ECO:0000313" key="1">
    <source>
        <dbReference type="EMBL" id="KAJ9656791.1"/>
    </source>
</evidence>
<organism evidence="1 2">
    <name type="scientific">Neophaeococcomyces mojaviensis</name>
    <dbReference type="NCBI Taxonomy" id="3383035"/>
    <lineage>
        <taxon>Eukaryota</taxon>
        <taxon>Fungi</taxon>
        <taxon>Dikarya</taxon>
        <taxon>Ascomycota</taxon>
        <taxon>Pezizomycotina</taxon>
        <taxon>Eurotiomycetes</taxon>
        <taxon>Chaetothyriomycetidae</taxon>
        <taxon>Chaetothyriales</taxon>
        <taxon>Chaetothyriales incertae sedis</taxon>
        <taxon>Neophaeococcomyces</taxon>
    </lineage>
</organism>
<reference evidence="1" key="1">
    <citation type="submission" date="2022-10" db="EMBL/GenBank/DDBJ databases">
        <title>Culturing micro-colonial fungi from biological soil crusts in the Mojave desert and describing Neophaeococcomyces mojavensis, and introducing the new genera and species Taxawa tesnikishii.</title>
        <authorList>
            <person name="Kurbessoian T."/>
            <person name="Stajich J.E."/>
        </authorList>
    </citation>
    <scope>NUCLEOTIDE SEQUENCE</scope>
    <source>
        <strain evidence="1">JES_112</strain>
    </source>
</reference>
<evidence type="ECO:0000313" key="2">
    <source>
        <dbReference type="Proteomes" id="UP001172386"/>
    </source>
</evidence>
<name>A0ACC3A838_9EURO</name>